<evidence type="ECO:0000313" key="2">
    <source>
        <dbReference type="Proteomes" id="UP001239111"/>
    </source>
</evidence>
<dbReference type="Proteomes" id="UP001239111">
    <property type="component" value="Chromosome 1"/>
</dbReference>
<name>A0ACC2PQI7_9HYME</name>
<organism evidence="1 2">
    <name type="scientific">Eretmocerus hayati</name>
    <dbReference type="NCBI Taxonomy" id="131215"/>
    <lineage>
        <taxon>Eukaryota</taxon>
        <taxon>Metazoa</taxon>
        <taxon>Ecdysozoa</taxon>
        <taxon>Arthropoda</taxon>
        <taxon>Hexapoda</taxon>
        <taxon>Insecta</taxon>
        <taxon>Pterygota</taxon>
        <taxon>Neoptera</taxon>
        <taxon>Endopterygota</taxon>
        <taxon>Hymenoptera</taxon>
        <taxon>Apocrita</taxon>
        <taxon>Proctotrupomorpha</taxon>
        <taxon>Chalcidoidea</taxon>
        <taxon>Aphelinidae</taxon>
        <taxon>Aphelininae</taxon>
        <taxon>Eretmocerus</taxon>
    </lineage>
</organism>
<protein>
    <submittedName>
        <fullName evidence="1">Uncharacterized protein</fullName>
    </submittedName>
</protein>
<evidence type="ECO:0000313" key="1">
    <source>
        <dbReference type="EMBL" id="KAJ8684612.1"/>
    </source>
</evidence>
<feature type="non-terminal residue" evidence="1">
    <location>
        <position position="280"/>
    </location>
</feature>
<keyword evidence="2" id="KW-1185">Reference proteome</keyword>
<comment type="caution">
    <text evidence="1">The sequence shown here is derived from an EMBL/GenBank/DDBJ whole genome shotgun (WGS) entry which is preliminary data.</text>
</comment>
<proteinExistence type="predicted"/>
<gene>
    <name evidence="1" type="ORF">QAD02_020405</name>
</gene>
<accession>A0ACC2PQI7</accession>
<reference evidence="1" key="1">
    <citation type="submission" date="2023-04" db="EMBL/GenBank/DDBJ databases">
        <title>A chromosome-level genome assembly of the parasitoid wasp Eretmocerus hayati.</title>
        <authorList>
            <person name="Zhong Y."/>
            <person name="Liu S."/>
            <person name="Liu Y."/>
        </authorList>
    </citation>
    <scope>NUCLEOTIDE SEQUENCE</scope>
    <source>
        <strain evidence="1">ZJU_SS_LIU_2023</strain>
    </source>
</reference>
<dbReference type="EMBL" id="CM056741">
    <property type="protein sequence ID" value="KAJ8684612.1"/>
    <property type="molecule type" value="Genomic_DNA"/>
</dbReference>
<sequence>MEYTQEVVLKSSQLIEKRPQATLQVDQDRPDYGEALASDMNKTCYGLKIRCKPILDRKVNAQLNVDSASKERRYMWPWEASIFVDGDYHCSAVLLENNLLLTSQKCKDGIDLTKNSATALLGVSFPEIPLLGPYRQLSPIADIIPVENSDALLLRLRDRINMTRYVQPLYVEKRFFPASIHDVCFAVGINGNSGRKVQYLETVVDGCPKCHRCFREKKGDQSLCTVKNENRTWSGNVVCLSEEGWYPAAVFEEKPEDCGFASVQVLSSIDYIHAHLSQAI</sequence>